<evidence type="ECO:0000313" key="2">
    <source>
        <dbReference type="Proteomes" id="UP000611215"/>
    </source>
</evidence>
<organism evidence="1 2">
    <name type="scientific">Winogradskyella marina</name>
    <dbReference type="NCBI Taxonomy" id="2785530"/>
    <lineage>
        <taxon>Bacteria</taxon>
        <taxon>Pseudomonadati</taxon>
        <taxon>Bacteroidota</taxon>
        <taxon>Flavobacteriia</taxon>
        <taxon>Flavobacteriales</taxon>
        <taxon>Flavobacteriaceae</taxon>
        <taxon>Winogradskyella</taxon>
    </lineage>
</organism>
<protein>
    <submittedName>
        <fullName evidence="1">Uncharacterized protein</fullName>
    </submittedName>
</protein>
<proteinExistence type="predicted"/>
<dbReference type="EMBL" id="JADOET010000010">
    <property type="protein sequence ID" value="MBF8150705.1"/>
    <property type="molecule type" value="Genomic_DNA"/>
</dbReference>
<gene>
    <name evidence="1" type="ORF">ITJ86_12405</name>
</gene>
<reference evidence="1 2" key="1">
    <citation type="submission" date="2020-11" db="EMBL/GenBank/DDBJ databases">
        <title>Winogradskyella marina sp. nov., isolated from marine sediment.</title>
        <authorList>
            <person name="Bo J."/>
            <person name="Wang S."/>
            <person name="Song X."/>
            <person name="Du Z."/>
        </authorList>
    </citation>
    <scope>NUCLEOTIDE SEQUENCE [LARGE SCALE GENOMIC DNA]</scope>
    <source>
        <strain evidence="1 2">F6397</strain>
    </source>
</reference>
<keyword evidence="2" id="KW-1185">Reference proteome</keyword>
<name>A0ABS0EMM2_9FLAO</name>
<dbReference type="RefSeq" id="WP_195871960.1">
    <property type="nucleotide sequence ID" value="NZ_JADOET010000010.1"/>
</dbReference>
<dbReference type="Proteomes" id="UP000611215">
    <property type="component" value="Unassembled WGS sequence"/>
</dbReference>
<sequence>MKRIFKIIGILLIVYFFLAYAFPKFIAIPFAAWNSQQVWKEIEEERSETQLLDNEIIGVYEYQTENKEENHSIFIDIVDNELVGFYFGTEDGSGHGIFHYGNPLLNFKLTENKIAFEIGQRELFKTTRNKVYEADEKPKKEIAVGISKSVLKYSGKLTEFGFELNCESEFQDCWENKMEFKKIYDL</sequence>
<comment type="caution">
    <text evidence="1">The sequence shown here is derived from an EMBL/GenBank/DDBJ whole genome shotgun (WGS) entry which is preliminary data.</text>
</comment>
<evidence type="ECO:0000313" key="1">
    <source>
        <dbReference type="EMBL" id="MBF8150705.1"/>
    </source>
</evidence>
<accession>A0ABS0EMM2</accession>